<keyword evidence="1" id="KW-0238">DNA-binding</keyword>
<dbReference type="AlphaFoldDB" id="A0A8J8TAF4"/>
<comment type="caution">
    <text evidence="3">The sequence shown here is derived from an EMBL/GenBank/DDBJ whole genome shotgun (WGS) entry which is preliminary data.</text>
</comment>
<reference evidence="3" key="1">
    <citation type="submission" date="2019-02" db="EMBL/GenBank/DDBJ databases">
        <title>Halonotius sp. a new haloarchaeum isolated from saline soil.</title>
        <authorList>
            <person name="Duran-Viseras A."/>
            <person name="Sanchez-Porro C."/>
            <person name="Ventosa A."/>
        </authorList>
    </citation>
    <scope>NUCLEOTIDE SEQUENCE</scope>
    <source>
        <strain evidence="3">F15B</strain>
    </source>
</reference>
<dbReference type="GO" id="GO:0003677">
    <property type="term" value="F:DNA binding"/>
    <property type="evidence" value="ECO:0007669"/>
    <property type="project" value="UniProtKB-UniRule"/>
</dbReference>
<protein>
    <submittedName>
        <fullName evidence="3">Integrase</fullName>
    </submittedName>
</protein>
<feature type="non-terminal residue" evidence="3">
    <location>
        <position position="71"/>
    </location>
</feature>
<evidence type="ECO:0000313" key="4">
    <source>
        <dbReference type="Proteomes" id="UP000705823"/>
    </source>
</evidence>
<dbReference type="InterPro" id="IPR044068">
    <property type="entry name" value="CB"/>
</dbReference>
<keyword evidence="4" id="KW-1185">Reference proteome</keyword>
<organism evidence="3 4">
    <name type="scientific">Halonotius terrestris</name>
    <dbReference type="NCBI Taxonomy" id="2487750"/>
    <lineage>
        <taxon>Archaea</taxon>
        <taxon>Methanobacteriati</taxon>
        <taxon>Methanobacteriota</taxon>
        <taxon>Stenosarchaea group</taxon>
        <taxon>Halobacteria</taxon>
        <taxon>Halobacteriales</taxon>
        <taxon>Haloferacaceae</taxon>
        <taxon>Halonotius</taxon>
    </lineage>
</organism>
<sequence>MSETAERTTDAPDDPVAYFLQDLTYHGKTERTRDSYERVLRDFEAFVRNERATELAAATQRECMAWVHTLR</sequence>
<gene>
    <name evidence="3" type="ORF">EGH24_13950</name>
</gene>
<name>A0A8J8TAF4_9EURY</name>
<evidence type="ECO:0000256" key="1">
    <source>
        <dbReference type="PROSITE-ProRule" id="PRU01248"/>
    </source>
</evidence>
<dbReference type="EMBL" id="RKLU01000011">
    <property type="protein sequence ID" value="TQQ78621.1"/>
    <property type="molecule type" value="Genomic_DNA"/>
</dbReference>
<accession>A0A8J8TAF4</accession>
<evidence type="ECO:0000313" key="3">
    <source>
        <dbReference type="EMBL" id="TQQ78621.1"/>
    </source>
</evidence>
<feature type="domain" description="Core-binding (CB)" evidence="2">
    <location>
        <begin position="10"/>
        <end position="71"/>
    </location>
</feature>
<dbReference type="Proteomes" id="UP000705823">
    <property type="component" value="Unassembled WGS sequence"/>
</dbReference>
<evidence type="ECO:0000259" key="2">
    <source>
        <dbReference type="PROSITE" id="PS51900"/>
    </source>
</evidence>
<proteinExistence type="predicted"/>
<dbReference type="PROSITE" id="PS51900">
    <property type="entry name" value="CB"/>
    <property type="match status" value="1"/>
</dbReference>